<dbReference type="InterPro" id="IPR051309">
    <property type="entry name" value="ABCF_ATPase"/>
</dbReference>
<proteinExistence type="predicted"/>
<dbReference type="Gene3D" id="3.40.50.300">
    <property type="entry name" value="P-loop containing nucleotide triphosphate hydrolases"/>
    <property type="match status" value="2"/>
</dbReference>
<reference evidence="6" key="1">
    <citation type="submission" date="2015-06" db="EMBL/GenBank/DDBJ databases">
        <authorList>
            <person name="Bertelli C."/>
        </authorList>
    </citation>
    <scope>NUCLEOTIDE SEQUENCE [LARGE SCALE GENOMIC DNA]</scope>
    <source>
        <strain evidence="6">CRIB-30</strain>
    </source>
</reference>
<dbReference type="InterPro" id="IPR003439">
    <property type="entry name" value="ABC_transporter-like_ATP-bd"/>
</dbReference>
<dbReference type="Pfam" id="PF16326">
    <property type="entry name" value="ABC_tran_CTD"/>
    <property type="match status" value="1"/>
</dbReference>
<dbReference type="EC" id="3.6.3.-" evidence="5"/>
<keyword evidence="6" id="KW-1185">Reference proteome</keyword>
<dbReference type="PANTHER" id="PTHR42855:SF1">
    <property type="entry name" value="ABC TRANSPORTER DOMAIN-CONTAINING PROTEIN"/>
    <property type="match status" value="1"/>
</dbReference>
<dbReference type="GO" id="GO:0005524">
    <property type="term" value="F:ATP binding"/>
    <property type="evidence" value="ECO:0007669"/>
    <property type="project" value="UniProtKB-KW"/>
</dbReference>
<dbReference type="Gene3D" id="1.10.287.380">
    <property type="entry name" value="Valyl-tRNA synthetase, C-terminal domain"/>
    <property type="match status" value="1"/>
</dbReference>
<dbReference type="InterPro" id="IPR003593">
    <property type="entry name" value="AAA+_ATPase"/>
</dbReference>
<keyword evidence="1" id="KW-0547">Nucleotide-binding</keyword>
<evidence type="ECO:0000313" key="6">
    <source>
        <dbReference type="Proteomes" id="UP000220251"/>
    </source>
</evidence>
<evidence type="ECO:0000256" key="2">
    <source>
        <dbReference type="ARBA" id="ARBA00022840"/>
    </source>
</evidence>
<dbReference type="CDD" id="cd03221">
    <property type="entry name" value="ABCF_EF-3"/>
    <property type="match status" value="2"/>
</dbReference>
<dbReference type="Proteomes" id="UP000220251">
    <property type="component" value="Unassembled WGS sequence"/>
</dbReference>
<evidence type="ECO:0000256" key="1">
    <source>
        <dbReference type="ARBA" id="ARBA00022741"/>
    </source>
</evidence>
<dbReference type="InterPro" id="IPR037118">
    <property type="entry name" value="Val-tRNA_synth_C_sf"/>
</dbReference>
<dbReference type="GO" id="GO:0003677">
    <property type="term" value="F:DNA binding"/>
    <property type="evidence" value="ECO:0007669"/>
    <property type="project" value="InterPro"/>
</dbReference>
<feature type="domain" description="ABC transporter" evidence="4">
    <location>
        <begin position="290"/>
        <end position="507"/>
    </location>
</feature>
<protein>
    <submittedName>
        <fullName evidence="5">ABC transporter, ATPase subunit</fullName>
        <ecNumber evidence="5">3.6.3.-</ecNumber>
    </submittedName>
</protein>
<evidence type="ECO:0000259" key="4">
    <source>
        <dbReference type="PROSITE" id="PS50893"/>
    </source>
</evidence>
<dbReference type="PANTHER" id="PTHR42855">
    <property type="entry name" value="ABC TRANSPORTER ATP-BINDING SUBUNIT"/>
    <property type="match status" value="1"/>
</dbReference>
<dbReference type="InterPro" id="IPR027417">
    <property type="entry name" value="P-loop_NTPase"/>
</dbReference>
<feature type="domain" description="ABC transporter" evidence="4">
    <location>
        <begin position="5"/>
        <end position="222"/>
    </location>
</feature>
<dbReference type="Pfam" id="PF00005">
    <property type="entry name" value="ABC_tran"/>
    <property type="match status" value="2"/>
</dbReference>
<gene>
    <name evidence="5" type="ORF">ELAC_0893</name>
</gene>
<evidence type="ECO:0000313" key="5">
    <source>
        <dbReference type="EMBL" id="CRX38242.1"/>
    </source>
</evidence>
<dbReference type="InterPro" id="IPR032524">
    <property type="entry name" value="ABC_tran_C"/>
</dbReference>
<sequence length="591" mass="67384">MTSLVGIHNLSKAHGSQILFEDISFHIMQGERIGLVGPNGAGKSTLLKILAGIEKEDQGTVTKRQGLRIAYAGQFPVFEEEPVLEMLLREVKNSPREEMEIRAKVLLGKALFEDFNASAATLSGGWKKRLDIVRALMTEPDLLFLDEPTNHLDLEGILWLERFLQRERLTYVVVSHDRYFLKNVTNRIFELNRCFPEGIFSAHGNLDDFLEKKETFLDGQIQLERGLASQVRRELEWLRRSPKARTTKSQSRVQNAHKLMEELAEVKNRNKKPRVDVDFTASERETRKLISAKNLTKSYGDKILFKGVDIQLSPGTRLGILGRNGTGKTTLLKILAGQTTPDLGTLKKADNLKIVYFDQLRERIPPEITLKEALAPHRDTVIYHGQEIHVNGWAKKFLFPPERLVLPVGKLSGGERARILIARLMLEPADILFLDEPTNDLDIQTLEIMEENLKEFEGAVVMITHDRCMMDRICSEVLGLWEDGTHSFLAGFSQWEAEEKKRAVKDKPQAPKPAPSGPPKKKKLSYQEQKELDGMEAKILHLEQEIELLNQKATAQQDPKESLELFNKMGSLHHELEALFKRWQELEDKLN</sequence>
<dbReference type="GO" id="GO:0016887">
    <property type="term" value="F:ATP hydrolysis activity"/>
    <property type="evidence" value="ECO:0007669"/>
    <property type="project" value="InterPro"/>
</dbReference>
<keyword evidence="2" id="KW-0067">ATP-binding</keyword>
<evidence type="ECO:0000256" key="3">
    <source>
        <dbReference type="SAM" id="MobiDB-lite"/>
    </source>
</evidence>
<name>A0A0H5DPB3_9BACT</name>
<dbReference type="EMBL" id="CWGJ01000011">
    <property type="protein sequence ID" value="CRX38242.1"/>
    <property type="molecule type" value="Genomic_DNA"/>
</dbReference>
<organism evidence="5 6">
    <name type="scientific">Estrella lausannensis</name>
    <dbReference type="NCBI Taxonomy" id="483423"/>
    <lineage>
        <taxon>Bacteria</taxon>
        <taxon>Pseudomonadati</taxon>
        <taxon>Chlamydiota</taxon>
        <taxon>Chlamydiia</taxon>
        <taxon>Parachlamydiales</taxon>
        <taxon>Candidatus Criblamydiaceae</taxon>
        <taxon>Estrella</taxon>
    </lineage>
</organism>
<dbReference type="SUPFAM" id="SSF52540">
    <property type="entry name" value="P-loop containing nucleoside triphosphate hydrolases"/>
    <property type="match status" value="2"/>
</dbReference>
<dbReference type="SMART" id="SM00382">
    <property type="entry name" value="AAA"/>
    <property type="match status" value="2"/>
</dbReference>
<accession>A0A0H5DPB3</accession>
<feature type="region of interest" description="Disordered" evidence="3">
    <location>
        <begin position="500"/>
        <end position="528"/>
    </location>
</feature>
<dbReference type="PROSITE" id="PS50893">
    <property type="entry name" value="ABC_TRANSPORTER_2"/>
    <property type="match status" value="2"/>
</dbReference>
<dbReference type="InterPro" id="IPR017871">
    <property type="entry name" value="ABC_transporter-like_CS"/>
</dbReference>
<dbReference type="PROSITE" id="PS00211">
    <property type="entry name" value="ABC_TRANSPORTER_1"/>
    <property type="match status" value="2"/>
</dbReference>
<dbReference type="AlphaFoldDB" id="A0A0H5DPB3"/>
<feature type="compositionally biased region" description="Basic and acidic residues" evidence="3">
    <location>
        <begin position="500"/>
        <end position="509"/>
    </location>
</feature>
<keyword evidence="5" id="KW-0378">Hydrolase</keyword>
<dbReference type="OrthoDB" id="9760950at2"/>
<dbReference type="RefSeq" id="WP_098038088.1">
    <property type="nucleotide sequence ID" value="NZ_CWGJ01000011.1"/>
</dbReference>